<dbReference type="PANTHER" id="PTHR33988">
    <property type="entry name" value="ENDORIBONUCLEASE MAZF-RELATED"/>
    <property type="match status" value="1"/>
</dbReference>
<evidence type="ECO:0000256" key="1">
    <source>
        <dbReference type="ARBA" id="ARBA00007521"/>
    </source>
</evidence>
<organism evidence="3 4">
    <name type="scientific">Bifidobacterium aerophilum</name>
    <dbReference type="NCBI Taxonomy" id="1798155"/>
    <lineage>
        <taxon>Bacteria</taxon>
        <taxon>Bacillati</taxon>
        <taxon>Actinomycetota</taxon>
        <taxon>Actinomycetes</taxon>
        <taxon>Bifidobacteriales</taxon>
        <taxon>Bifidobacteriaceae</taxon>
        <taxon>Bifidobacterium</taxon>
    </lineage>
</organism>
<dbReference type="GO" id="GO:0003677">
    <property type="term" value="F:DNA binding"/>
    <property type="evidence" value="ECO:0007669"/>
    <property type="project" value="InterPro"/>
</dbReference>
<dbReference type="EMBL" id="WHZW01000025">
    <property type="protein sequence ID" value="NEG90414.1"/>
    <property type="molecule type" value="Genomic_DNA"/>
</dbReference>
<gene>
    <name evidence="3" type="ORF">GFD25_10560</name>
</gene>
<protein>
    <submittedName>
        <fullName evidence="3">Type II toxin-antitoxin system PemK/MazF family toxin</fullName>
    </submittedName>
</protein>
<evidence type="ECO:0000313" key="4">
    <source>
        <dbReference type="Proteomes" id="UP000469194"/>
    </source>
</evidence>
<comment type="similarity">
    <text evidence="1">Belongs to the PemK/MazF family.</text>
</comment>
<evidence type="ECO:0000256" key="2">
    <source>
        <dbReference type="ARBA" id="ARBA00022649"/>
    </source>
</evidence>
<keyword evidence="4" id="KW-1185">Reference proteome</keyword>
<dbReference type="SUPFAM" id="SSF50118">
    <property type="entry name" value="Cell growth inhibitor/plasmid maintenance toxic component"/>
    <property type="match status" value="1"/>
</dbReference>
<dbReference type="InterPro" id="IPR003477">
    <property type="entry name" value="PemK-like"/>
</dbReference>
<dbReference type="Proteomes" id="UP000469194">
    <property type="component" value="Unassembled WGS sequence"/>
</dbReference>
<name>A0A6N9Z7T1_9BIFI</name>
<dbReference type="RefSeq" id="WP_163232654.1">
    <property type="nucleotide sequence ID" value="NZ_WHZW01000025.1"/>
</dbReference>
<evidence type="ECO:0000313" key="3">
    <source>
        <dbReference type="EMBL" id="NEG90414.1"/>
    </source>
</evidence>
<dbReference type="AlphaFoldDB" id="A0A6N9Z7T1"/>
<reference evidence="3 4" key="1">
    <citation type="submission" date="2019-10" db="EMBL/GenBank/DDBJ databases">
        <title>Bifidobacterium from non-human primates.</title>
        <authorList>
            <person name="Modesto M."/>
        </authorList>
    </citation>
    <scope>NUCLEOTIDE SEQUENCE [LARGE SCALE GENOMIC DNA]</scope>
    <source>
        <strain evidence="3 4">TRE17</strain>
    </source>
</reference>
<dbReference type="PANTHER" id="PTHR33988:SF3">
    <property type="entry name" value="ENDORIBONUCLEASE TOXIN CHPB-RELATED"/>
    <property type="match status" value="1"/>
</dbReference>
<dbReference type="Gene3D" id="2.30.30.110">
    <property type="match status" value="1"/>
</dbReference>
<sequence length="111" mass="12504">MNGYRRGDIVVADLDPSAGHEQRKRRYLLVVGNENFNRLCNLTWVCPITSTDNGYPLHKAVHPISPLDIEGFVEVERLKSLDLVARNAEIAGYLPQHEMDAVMELVMACLI</sequence>
<dbReference type="InterPro" id="IPR011067">
    <property type="entry name" value="Plasmid_toxin/cell-grow_inhib"/>
</dbReference>
<accession>A0A6N9Z7T1</accession>
<comment type="caution">
    <text evidence="3">The sequence shown here is derived from an EMBL/GenBank/DDBJ whole genome shotgun (WGS) entry which is preliminary data.</text>
</comment>
<dbReference type="GO" id="GO:0004521">
    <property type="term" value="F:RNA endonuclease activity"/>
    <property type="evidence" value="ECO:0007669"/>
    <property type="project" value="TreeGrafter"/>
</dbReference>
<dbReference type="GO" id="GO:0006402">
    <property type="term" value="P:mRNA catabolic process"/>
    <property type="evidence" value="ECO:0007669"/>
    <property type="project" value="TreeGrafter"/>
</dbReference>
<proteinExistence type="inferred from homology"/>
<keyword evidence="2" id="KW-1277">Toxin-antitoxin system</keyword>
<dbReference type="GO" id="GO:0016075">
    <property type="term" value="P:rRNA catabolic process"/>
    <property type="evidence" value="ECO:0007669"/>
    <property type="project" value="TreeGrafter"/>
</dbReference>
<dbReference type="Pfam" id="PF02452">
    <property type="entry name" value="PemK_toxin"/>
    <property type="match status" value="1"/>
</dbReference>